<dbReference type="Gene3D" id="2.60.40.10">
    <property type="entry name" value="Immunoglobulins"/>
    <property type="match status" value="1"/>
</dbReference>
<evidence type="ECO:0000256" key="1">
    <source>
        <dbReference type="SAM" id="SignalP"/>
    </source>
</evidence>
<dbReference type="AlphaFoldDB" id="A0A5P0ZHY3"/>
<feature type="signal peptide" evidence="1">
    <location>
        <begin position="1"/>
        <end position="25"/>
    </location>
</feature>
<protein>
    <recommendedName>
        <fullName evidence="2">S-layer protein C-terminal domain-containing protein</fullName>
    </recommendedName>
</protein>
<name>A0A5P0ZHY3_9LACO</name>
<dbReference type="OrthoDB" id="2260107at2"/>
<feature type="chain" id="PRO_5039673715" description="S-layer protein C-terminal domain-containing protein" evidence="1">
    <location>
        <begin position="26"/>
        <end position="496"/>
    </location>
</feature>
<organism evidence="3 4">
    <name type="scientific">Companilactobacillus mishanensis</name>
    <dbReference type="NCBI Taxonomy" id="2486008"/>
    <lineage>
        <taxon>Bacteria</taxon>
        <taxon>Bacillati</taxon>
        <taxon>Bacillota</taxon>
        <taxon>Bacilli</taxon>
        <taxon>Lactobacillales</taxon>
        <taxon>Lactobacillaceae</taxon>
        <taxon>Companilactobacillus</taxon>
    </lineage>
</organism>
<dbReference type="RefSeq" id="WP_153383094.1">
    <property type="nucleotide sequence ID" value="NZ_VDFM01000006.1"/>
</dbReference>
<gene>
    <name evidence="3" type="ORF">FHL02_06200</name>
</gene>
<dbReference type="EMBL" id="VDFM01000006">
    <property type="protein sequence ID" value="MQS52608.1"/>
    <property type="molecule type" value="Genomic_DNA"/>
</dbReference>
<comment type="caution">
    <text evidence="3">The sequence shown here is derived from an EMBL/GenBank/DDBJ whole genome shotgun (WGS) entry which is preliminary data.</text>
</comment>
<feature type="domain" description="S-layer protein C-terminal" evidence="2">
    <location>
        <begin position="406"/>
        <end position="428"/>
    </location>
</feature>
<evidence type="ECO:0000259" key="2">
    <source>
        <dbReference type="Pfam" id="PF03217"/>
    </source>
</evidence>
<dbReference type="InterPro" id="IPR024968">
    <property type="entry name" value="SlpA_C_lactobacillus"/>
</dbReference>
<accession>A0A5P0ZHY3</accession>
<dbReference type="Proteomes" id="UP000380386">
    <property type="component" value="Unassembled WGS sequence"/>
</dbReference>
<dbReference type="Pfam" id="PF03217">
    <property type="entry name" value="SlpA"/>
    <property type="match status" value="1"/>
</dbReference>
<proteinExistence type="predicted"/>
<dbReference type="InterPro" id="IPR013783">
    <property type="entry name" value="Ig-like_fold"/>
</dbReference>
<evidence type="ECO:0000313" key="4">
    <source>
        <dbReference type="Proteomes" id="UP000380386"/>
    </source>
</evidence>
<dbReference type="Gene3D" id="3.10.20.320">
    <property type="entry name" value="Putative peptidoglycan bound protein (lpxtg motif)"/>
    <property type="match status" value="1"/>
</dbReference>
<reference evidence="3 4" key="1">
    <citation type="journal article" date="2019" name="Syst. Appl. Microbiol.">
        <title>Polyphasic characterization of two novel Lactobacillus spp. isolated from blown salami packages: Description of Lactobacillus halodurans sp. nov. and Lactobacillus salsicarnum sp. nov.</title>
        <authorList>
            <person name="Schuster J.A."/>
            <person name="Klingl A."/>
            <person name="Vogel R.F."/>
            <person name="Ehrmann M.A."/>
        </authorList>
    </citation>
    <scope>NUCLEOTIDE SEQUENCE [LARGE SCALE GENOMIC DNA]</scope>
    <source>
        <strain evidence="3 4">TMW 1.2118</strain>
    </source>
</reference>
<keyword evidence="1" id="KW-0732">Signal</keyword>
<sequence length="496" mass="51138">MKKSKSILVTSAVVASLALGTVSTAVTSQTSQASIIDNIQNIFSGAGSGISTTGGIDVKSLKTITLPAGADPNDSTTIEAAIGGTPTFYGMIPAKVTSVDDKGDGTGTIHFGPDFSNLGTIGTALQGISGIVLKADVDYKTASSITFANGATSLNTKKGDKISLKDDPSLYKMSDPNANATLISDGGFNYAYPGTYSITVQAVNGSTKSEETTLTVNVLEATIQNANQTVLQGSDWSSSNKATAQDSLGQALDLTSSNVNTSKVGSQNVTYTGVDPSLGADGEPITFTFTGTVNVVKADANLTVNFQDASTSQIVDTTTLTGASGQSVDITAPSGYDLVNSSDSSVTLQKGSNAKTVQVIKSGSSVATPFSGTIATFPNGGVVPLYNGEGTQSTRSLGADSAWQSDQTKTINGEKYYRVSTDEWVKASQVYEYSGQSRSITTNSGAVKALYATDGSRSNRSLAPGSAWFTDKLANINGTQMYRVSTNEWVAASDVN</sequence>
<evidence type="ECO:0000313" key="3">
    <source>
        <dbReference type="EMBL" id="MQS52608.1"/>
    </source>
</evidence>